<evidence type="ECO:0000313" key="2">
    <source>
        <dbReference type="EMBL" id="KWZ37294.1"/>
    </source>
</evidence>
<name>A0ABR5T5A4_9BURK</name>
<evidence type="ECO:0000313" key="3">
    <source>
        <dbReference type="Proteomes" id="UP000070255"/>
    </source>
</evidence>
<dbReference type="InterPro" id="IPR029058">
    <property type="entry name" value="AB_hydrolase_fold"/>
</dbReference>
<accession>A0ABR5T5A4</accession>
<comment type="caution">
    <text evidence="2">The sequence shown here is derived from an EMBL/GenBank/DDBJ whole genome shotgun (WGS) entry which is preliminary data.</text>
</comment>
<sequence>MKKIVVAISLSTLSIVYSHAEAASMAVPCRADAHRDLTDTLACYRQTVESQPLNYTMTSIVQLPGVEQRTYRLVSQSWSPEQLVQPDAWLHDVTLYIPQDALPHRALVVANNGTRHSGAGKEPIAPNDFLPDTLTVIARNTRAVVVSVSDVPNQLLTYTDDGKPRAEDDSVAHSWTLFMQSPHTRAAMPLHVPMAASVWRAMSLAERELTALGIRRFIVSGISKRAWTTWLALIGDKRIDAIAPFAIDLLSTREALDNMYRSYGENWPLAFYPYYAEGIDQTLDSRAFGSLMQIEDPLSYLGTRHGSRLTVPKYIVNASGDDFFVPDNSRLYFDKLPGTKALRMVPNSSHSDIRRATRDSLIPFVKRIQHGKPLPQVDAVQTEMNGQTILRLRTSERPRQLLLWQATNPQARDFRYACGIRYTSSPIATASAPSQQLVLARPTSGWRAYFVEATFDDGFIATSQTYILGDGYPDAAPPQIGDGCRTLPGRDTHS</sequence>
<dbReference type="Proteomes" id="UP000070255">
    <property type="component" value="Unassembled WGS sequence"/>
</dbReference>
<dbReference type="PIRSF" id="PIRSF014728">
    <property type="entry name" value="PqaA"/>
    <property type="match status" value="1"/>
</dbReference>
<evidence type="ECO:0000256" key="1">
    <source>
        <dbReference type="SAM" id="SignalP"/>
    </source>
</evidence>
<reference evidence="2 3" key="1">
    <citation type="submission" date="2015-11" db="EMBL/GenBank/DDBJ databases">
        <authorList>
            <person name="Sahl J."/>
            <person name="Wagner D."/>
            <person name="Keim P."/>
        </authorList>
    </citation>
    <scope>NUCLEOTIDE SEQUENCE [LARGE SCALE GENOMIC DNA]</scope>
    <source>
        <strain evidence="2 3">BDU18</strain>
    </source>
</reference>
<dbReference type="PANTHER" id="PTHR31497:SF0">
    <property type="entry name" value="AUTOCRINE PROLIFERATION REPRESSOR PROTEIN A"/>
    <property type="match status" value="1"/>
</dbReference>
<dbReference type="SUPFAM" id="SSF53474">
    <property type="entry name" value="alpha/beta-Hydrolases"/>
    <property type="match status" value="1"/>
</dbReference>
<proteinExistence type="predicted"/>
<keyword evidence="1" id="KW-0732">Signal</keyword>
<dbReference type="RefSeq" id="WP_060822540.1">
    <property type="nucleotide sequence ID" value="NZ_LNJQ01000004.1"/>
</dbReference>
<dbReference type="Pfam" id="PF10142">
    <property type="entry name" value="PhoPQ_related"/>
    <property type="match status" value="1"/>
</dbReference>
<gene>
    <name evidence="2" type="ORF">WS72_20055</name>
</gene>
<protein>
    <submittedName>
        <fullName evidence="2">PhoPQ-regulated protein</fullName>
    </submittedName>
</protein>
<feature type="signal peptide" evidence="1">
    <location>
        <begin position="1"/>
        <end position="22"/>
    </location>
</feature>
<dbReference type="EMBL" id="LNJQ01000004">
    <property type="protein sequence ID" value="KWZ37294.1"/>
    <property type="molecule type" value="Genomic_DNA"/>
</dbReference>
<keyword evidence="3" id="KW-1185">Reference proteome</keyword>
<dbReference type="InterPro" id="IPR009199">
    <property type="entry name" value="PhoPQ-act_pathogen-rel_PqaA"/>
</dbReference>
<dbReference type="PANTHER" id="PTHR31497">
    <property type="entry name" value="AUTOCRINE PROLIFERATION REPRESSOR PROTEIN A"/>
    <property type="match status" value="1"/>
</dbReference>
<feature type="chain" id="PRO_5045558183" evidence="1">
    <location>
        <begin position="23"/>
        <end position="494"/>
    </location>
</feature>
<organism evidence="2 3">
    <name type="scientific">Burkholderia savannae</name>
    <dbReference type="NCBI Taxonomy" id="1637837"/>
    <lineage>
        <taxon>Bacteria</taxon>
        <taxon>Pseudomonadati</taxon>
        <taxon>Pseudomonadota</taxon>
        <taxon>Betaproteobacteria</taxon>
        <taxon>Burkholderiales</taxon>
        <taxon>Burkholderiaceae</taxon>
        <taxon>Burkholderia</taxon>
        <taxon>pseudomallei group</taxon>
    </lineage>
</organism>
<dbReference type="Gene3D" id="3.40.50.1820">
    <property type="entry name" value="alpha/beta hydrolase"/>
    <property type="match status" value="1"/>
</dbReference>